<feature type="compositionally biased region" description="Basic residues" evidence="6">
    <location>
        <begin position="75"/>
        <end position="89"/>
    </location>
</feature>
<dbReference type="InterPro" id="IPR011009">
    <property type="entry name" value="Kinase-like_dom_sf"/>
</dbReference>
<evidence type="ECO:0000259" key="7">
    <source>
        <dbReference type="PROSITE" id="PS50011"/>
    </source>
</evidence>
<dbReference type="AlphaFoldDB" id="A0AAV7ZTY9"/>
<keyword evidence="4 8" id="KW-0418">Kinase</keyword>
<dbReference type="Gene3D" id="1.10.510.10">
    <property type="entry name" value="Transferase(Phosphotransferase) domain 1"/>
    <property type="match status" value="1"/>
</dbReference>
<feature type="compositionally biased region" description="Low complexity" evidence="6">
    <location>
        <begin position="437"/>
        <end position="455"/>
    </location>
</feature>
<feature type="compositionally biased region" description="Basic residues" evidence="6">
    <location>
        <begin position="45"/>
        <end position="54"/>
    </location>
</feature>
<dbReference type="InterPro" id="IPR036770">
    <property type="entry name" value="Ankyrin_rpt-contain_sf"/>
</dbReference>
<reference evidence="8" key="1">
    <citation type="submission" date="2022-08" db="EMBL/GenBank/DDBJ databases">
        <title>Novel sulphate-reducing endosymbionts in the free-living metamonad Anaeramoeba.</title>
        <authorList>
            <person name="Jerlstrom-Hultqvist J."/>
            <person name="Cepicka I."/>
            <person name="Gallot-Lavallee L."/>
            <person name="Salas-Leiva D."/>
            <person name="Curtis B.A."/>
            <person name="Zahonova K."/>
            <person name="Pipaliya S."/>
            <person name="Dacks J."/>
            <person name="Roger A.J."/>
        </authorList>
    </citation>
    <scope>NUCLEOTIDE SEQUENCE</scope>
    <source>
        <strain evidence="8">Busselton2</strain>
    </source>
</reference>
<dbReference type="PANTHER" id="PTHR44329:SF288">
    <property type="entry name" value="MITOGEN-ACTIVATED PROTEIN KINASE KINASE KINASE 20"/>
    <property type="match status" value="1"/>
</dbReference>
<feature type="compositionally biased region" description="Basic and acidic residues" evidence="6">
    <location>
        <begin position="190"/>
        <end position="202"/>
    </location>
</feature>
<protein>
    <submittedName>
        <fullName evidence="8">Serine/threonine-protein kinase tnni3k-related</fullName>
    </submittedName>
</protein>
<evidence type="ECO:0000256" key="3">
    <source>
        <dbReference type="ARBA" id="ARBA00022741"/>
    </source>
</evidence>
<feature type="compositionally biased region" description="Acidic residues" evidence="6">
    <location>
        <begin position="499"/>
        <end position="514"/>
    </location>
</feature>
<dbReference type="InterPro" id="IPR008271">
    <property type="entry name" value="Ser/Thr_kinase_AS"/>
</dbReference>
<dbReference type="SMART" id="SM00248">
    <property type="entry name" value="ANK"/>
    <property type="match status" value="2"/>
</dbReference>
<feature type="compositionally biased region" description="Low complexity" evidence="6">
    <location>
        <begin position="518"/>
        <end position="537"/>
    </location>
</feature>
<evidence type="ECO:0000313" key="8">
    <source>
        <dbReference type="EMBL" id="KAJ3444296.1"/>
    </source>
</evidence>
<feature type="compositionally biased region" description="Acidic residues" evidence="6">
    <location>
        <begin position="461"/>
        <end position="471"/>
    </location>
</feature>
<keyword evidence="5" id="KW-0067">ATP-binding</keyword>
<evidence type="ECO:0000256" key="1">
    <source>
        <dbReference type="ARBA" id="ARBA00005843"/>
    </source>
</evidence>
<dbReference type="CDD" id="cd13999">
    <property type="entry name" value="STKc_MAP3K-like"/>
    <property type="match status" value="1"/>
</dbReference>
<evidence type="ECO:0000256" key="2">
    <source>
        <dbReference type="ARBA" id="ARBA00022679"/>
    </source>
</evidence>
<proteinExistence type="inferred from homology"/>
<feature type="compositionally biased region" description="Polar residues" evidence="6">
    <location>
        <begin position="115"/>
        <end position="132"/>
    </location>
</feature>
<dbReference type="SMART" id="SM00220">
    <property type="entry name" value="S_TKc"/>
    <property type="match status" value="1"/>
</dbReference>
<accession>A0AAV7ZTY9</accession>
<dbReference type="InterPro" id="IPR001245">
    <property type="entry name" value="Ser-Thr/Tyr_kinase_cat_dom"/>
</dbReference>
<dbReference type="GO" id="GO:0004674">
    <property type="term" value="F:protein serine/threonine kinase activity"/>
    <property type="evidence" value="ECO:0007669"/>
    <property type="project" value="TreeGrafter"/>
</dbReference>
<feature type="compositionally biased region" description="Basic residues" evidence="6">
    <location>
        <begin position="162"/>
        <end position="184"/>
    </location>
</feature>
<dbReference type="Pfam" id="PF12796">
    <property type="entry name" value="Ank_2"/>
    <property type="match status" value="1"/>
</dbReference>
<dbReference type="PRINTS" id="PR00109">
    <property type="entry name" value="TYRKINASE"/>
</dbReference>
<dbReference type="Gene3D" id="1.25.40.20">
    <property type="entry name" value="Ankyrin repeat-containing domain"/>
    <property type="match status" value="1"/>
</dbReference>
<feature type="compositionally biased region" description="Basic residues" evidence="6">
    <location>
        <begin position="10"/>
        <end position="29"/>
    </location>
</feature>
<keyword evidence="2" id="KW-0808">Transferase</keyword>
<feature type="domain" description="Protein kinase" evidence="7">
    <location>
        <begin position="707"/>
        <end position="964"/>
    </location>
</feature>
<dbReference type="Proteomes" id="UP001146793">
    <property type="component" value="Unassembled WGS sequence"/>
</dbReference>
<name>A0AAV7ZTY9_9EUKA</name>
<dbReference type="SUPFAM" id="SSF56112">
    <property type="entry name" value="Protein kinase-like (PK-like)"/>
    <property type="match status" value="1"/>
</dbReference>
<feature type="compositionally biased region" description="Basic and acidic residues" evidence="6">
    <location>
        <begin position="620"/>
        <end position="638"/>
    </location>
</feature>
<dbReference type="PROSITE" id="PS50011">
    <property type="entry name" value="PROTEIN_KINASE_DOM"/>
    <property type="match status" value="1"/>
</dbReference>
<comment type="caution">
    <text evidence="8">The sequence shown here is derived from an EMBL/GenBank/DDBJ whole genome shotgun (WGS) entry which is preliminary data.</text>
</comment>
<dbReference type="SUPFAM" id="SSF48403">
    <property type="entry name" value="Ankyrin repeat"/>
    <property type="match status" value="1"/>
</dbReference>
<dbReference type="InterPro" id="IPR002110">
    <property type="entry name" value="Ankyrin_rpt"/>
</dbReference>
<organism evidence="8 9">
    <name type="scientific">Anaeramoeba flamelloides</name>
    <dbReference type="NCBI Taxonomy" id="1746091"/>
    <lineage>
        <taxon>Eukaryota</taxon>
        <taxon>Metamonada</taxon>
        <taxon>Anaeramoebidae</taxon>
        <taxon>Anaeramoeba</taxon>
    </lineage>
</organism>
<dbReference type="GO" id="GO:0005524">
    <property type="term" value="F:ATP binding"/>
    <property type="evidence" value="ECO:0007669"/>
    <property type="project" value="UniProtKB-KW"/>
</dbReference>
<feature type="compositionally biased region" description="Acidic residues" evidence="6">
    <location>
        <begin position="639"/>
        <end position="677"/>
    </location>
</feature>
<dbReference type="Pfam" id="PF07714">
    <property type="entry name" value="PK_Tyr_Ser-Thr"/>
    <property type="match status" value="1"/>
</dbReference>
<feature type="region of interest" description="Disordered" evidence="6">
    <location>
        <begin position="617"/>
        <end position="683"/>
    </location>
</feature>
<feature type="compositionally biased region" description="Basic residues" evidence="6">
    <location>
        <begin position="418"/>
        <end position="436"/>
    </location>
</feature>
<feature type="region of interest" description="Disordered" evidence="6">
    <location>
        <begin position="1"/>
        <end position="248"/>
    </location>
</feature>
<gene>
    <name evidence="8" type="ORF">M0812_10149</name>
</gene>
<evidence type="ECO:0000256" key="4">
    <source>
        <dbReference type="ARBA" id="ARBA00022777"/>
    </source>
</evidence>
<dbReference type="InterPro" id="IPR051681">
    <property type="entry name" value="Ser/Thr_Kinases-Pseudokinases"/>
</dbReference>
<dbReference type="EMBL" id="JANTQA010000023">
    <property type="protein sequence ID" value="KAJ3444296.1"/>
    <property type="molecule type" value="Genomic_DNA"/>
</dbReference>
<evidence type="ECO:0000313" key="9">
    <source>
        <dbReference type="Proteomes" id="UP001146793"/>
    </source>
</evidence>
<evidence type="ECO:0000256" key="6">
    <source>
        <dbReference type="SAM" id="MobiDB-lite"/>
    </source>
</evidence>
<feature type="compositionally biased region" description="Low complexity" evidence="6">
    <location>
        <begin position="552"/>
        <end position="567"/>
    </location>
</feature>
<dbReference type="PANTHER" id="PTHR44329">
    <property type="entry name" value="SERINE/THREONINE-PROTEIN KINASE TNNI3K-RELATED"/>
    <property type="match status" value="1"/>
</dbReference>
<dbReference type="PROSITE" id="PS00108">
    <property type="entry name" value="PROTEIN_KINASE_ST"/>
    <property type="match status" value="1"/>
</dbReference>
<feature type="compositionally biased region" description="Polar residues" evidence="6">
    <location>
        <begin position="203"/>
        <end position="217"/>
    </location>
</feature>
<dbReference type="InterPro" id="IPR000719">
    <property type="entry name" value="Prot_kinase_dom"/>
</dbReference>
<feature type="compositionally biased region" description="Low complexity" evidence="6">
    <location>
        <begin position="146"/>
        <end position="157"/>
    </location>
</feature>
<feature type="compositionally biased region" description="Basic and acidic residues" evidence="6">
    <location>
        <begin position="55"/>
        <end position="74"/>
    </location>
</feature>
<sequence length="965" mass="112423">MSDNYTFPSKTRRRYKTNRKTNTKTKTKNNKNSSKINSKEDNKKKTNKKKKSNKKKEIEKKREREREREREKTIGKKSQRNKRSQKGYRKISQSYVPTKKNNLKIKSPKKDSIKTYPSPNNKKTKNVTTSLHSIHLTKGSRHNSLKQNKNQKNQNKQGHYQSRNKSHFKTRNRSSPKNPKKKRSNGILKNNKDPQVHKKENLPSKNQRGSSVRQITANKKKKISTTFQKNKSPKKKETQEYTTQNNEDKKSYFDSKAIQVLRSGNLRQIKQKFRSKNVNITEKVTGKGALHFVCSGPKIQPKLINWLIRHGVNVNQRCHLKKTPLHYLCKMPWKVSSMRTLLESGANINAQNFEGNTPLHILLNDIDSDTKDALSLFWNFNAVSDIKNNHDLSAAEISKNNGIKWPPKQMHHNERTSGKKIKKRKKLKSKKSKKKSASYSSLNNLLKNNNQLLSSEKNEKEEESESEEYENDEAKYNSSDINSEEEKKIEEEQQWQESDGGDDDDGDDDDDDDDRYSNNKNDSFGDFNSFNFDNGSNLSKDNSYKFDEESESIQTTNSNSNNYNNLDSSQELLFSDYVNSKNSILLPSMMNEDLIKRQIGNFSNEDLFQKKKSNKMIKKTKLESETETEIERENKKEEEGEEEEENDDQYEDKDGYEDEDEDEEDDEEDDDDEDEEEEKKNIKQNKKHLFQRLKTISGFQDIPLKDLEFIKKVGSGSFKRVLEGRWLGNQVAIAQLKQSSRLTKSQLQDFEREVKLLCTLHHPKIVRFYGGCIQNMNKLLLVSEFCGGGDLFQLLHSKKKITRKQKIRIALDTAQGIQYLHSKNLIHRDLKSPNVLLKEFGNNLNAKITDFGLSKTMDASQTFSNNTIVGTPRWMAPELLRAEKNYTNKVDIYAFGIILWEISKREIPFRGINQFQFLMSVGIRGERPEINENDLFYNLIIQCWRQNPKDRPAIFHILKDLKTIE</sequence>
<feature type="region of interest" description="Disordered" evidence="6">
    <location>
        <begin position="400"/>
        <end position="567"/>
    </location>
</feature>
<evidence type="ECO:0000256" key="5">
    <source>
        <dbReference type="ARBA" id="ARBA00022840"/>
    </source>
</evidence>
<comment type="similarity">
    <text evidence="1">Belongs to the protein kinase superfamily. TKL Ser/Thr protein kinase family.</text>
</comment>
<keyword evidence="3" id="KW-0547">Nucleotide-binding</keyword>